<reference evidence="2" key="2">
    <citation type="journal article" date="2023" name="IMA Fungus">
        <title>Comparative genomic study of the Penicillium genus elucidates a diverse pangenome and 15 lateral gene transfer events.</title>
        <authorList>
            <person name="Petersen C."/>
            <person name="Sorensen T."/>
            <person name="Nielsen M.R."/>
            <person name="Sondergaard T.E."/>
            <person name="Sorensen J.L."/>
            <person name="Fitzpatrick D.A."/>
            <person name="Frisvad J.C."/>
            <person name="Nielsen K.L."/>
        </authorList>
    </citation>
    <scope>NUCLEOTIDE SEQUENCE</scope>
    <source>
        <strain evidence="2">IBT 29677</strain>
    </source>
</reference>
<sequence>MQTPQNSNKTKKRLSLGNRTPVSRAYQYQGRCDSRVTARPLGWLTKTAARFGSINHAMYCKGKEKCISKKKLSLGESNPGLPRLSVLMTSGNHDH</sequence>
<dbReference type="EMBL" id="JAPZBU010000006">
    <property type="protein sequence ID" value="KAJ5397722.1"/>
    <property type="molecule type" value="Genomic_DNA"/>
</dbReference>
<dbReference type="Proteomes" id="UP001147747">
    <property type="component" value="Unassembled WGS sequence"/>
</dbReference>
<gene>
    <name evidence="2" type="ORF">N7509_005835</name>
</gene>
<dbReference type="RefSeq" id="XP_056489774.1">
    <property type="nucleotide sequence ID" value="XM_056630472.1"/>
</dbReference>
<name>A0A9W9W370_9EURO</name>
<dbReference type="AlphaFoldDB" id="A0A9W9W370"/>
<protein>
    <submittedName>
        <fullName evidence="2">Uncharacterized protein</fullName>
    </submittedName>
</protein>
<accession>A0A9W9W370</accession>
<reference evidence="2" key="1">
    <citation type="submission" date="2022-12" db="EMBL/GenBank/DDBJ databases">
        <authorList>
            <person name="Petersen C."/>
        </authorList>
    </citation>
    <scope>NUCLEOTIDE SEQUENCE</scope>
    <source>
        <strain evidence="2">IBT 29677</strain>
    </source>
</reference>
<proteinExistence type="predicted"/>
<evidence type="ECO:0000256" key="1">
    <source>
        <dbReference type="SAM" id="MobiDB-lite"/>
    </source>
</evidence>
<evidence type="ECO:0000313" key="3">
    <source>
        <dbReference type="Proteomes" id="UP001147747"/>
    </source>
</evidence>
<dbReference type="OrthoDB" id="4339633at2759"/>
<evidence type="ECO:0000313" key="2">
    <source>
        <dbReference type="EMBL" id="KAJ5397722.1"/>
    </source>
</evidence>
<feature type="region of interest" description="Disordered" evidence="1">
    <location>
        <begin position="1"/>
        <end position="20"/>
    </location>
</feature>
<organism evidence="2 3">
    <name type="scientific">Penicillium cosmopolitanum</name>
    <dbReference type="NCBI Taxonomy" id="1131564"/>
    <lineage>
        <taxon>Eukaryota</taxon>
        <taxon>Fungi</taxon>
        <taxon>Dikarya</taxon>
        <taxon>Ascomycota</taxon>
        <taxon>Pezizomycotina</taxon>
        <taxon>Eurotiomycetes</taxon>
        <taxon>Eurotiomycetidae</taxon>
        <taxon>Eurotiales</taxon>
        <taxon>Aspergillaceae</taxon>
        <taxon>Penicillium</taxon>
    </lineage>
</organism>
<keyword evidence="3" id="KW-1185">Reference proteome</keyword>
<dbReference type="GeneID" id="81369452"/>
<comment type="caution">
    <text evidence="2">The sequence shown here is derived from an EMBL/GenBank/DDBJ whole genome shotgun (WGS) entry which is preliminary data.</text>
</comment>